<sequence>MTPEATQPQYRRHITRSLLFAAGGLFLTAAALAVVQPSAPPEPVFQARQTLDLPPLDTQAGHHDEAPYIASTRIRRGDTVAELLNRLGVKENGLLAFLTHDERARSIYKLYPGRSVQAALDDQGRMVWLRYAHTPGASVKSGIESAWLEVRPEGKGYTAQERTVAAIQETRIAEGEITSSLFGAADEAQIPDAITMEMVDILGSRVDFLKDLRKGDRFRIVYDAYMHDGEEVGTGRIRALEFINRGKTYSAVWFQRGKEPGGYYDFSGASLKGAFLRTAIKFTRISSRFGMRKHPIHNKWIGHKGVDYAAPSGTPIHATADGTVEFIGRQNGYGNVIILKNFGKYSTLYAHQSRFAKGLKKGDRVQQGQLIGYVGATGWATGPHLHYEFRIDKKPVDPLSVDLPVARTLEAADRKAFQAVVARYQPQIELMARLQDSRIQLAQR</sequence>
<dbReference type="GO" id="GO:0030313">
    <property type="term" value="C:cell envelope"/>
    <property type="evidence" value="ECO:0007669"/>
    <property type="project" value="UniProtKB-SubCell"/>
</dbReference>
<dbReference type="GO" id="GO:0004222">
    <property type="term" value="F:metalloendopeptidase activity"/>
    <property type="evidence" value="ECO:0007669"/>
    <property type="project" value="TreeGrafter"/>
</dbReference>
<name>A0AB39CJI6_9BURK</name>
<dbReference type="InterPro" id="IPR045834">
    <property type="entry name" value="Csd3_N2"/>
</dbReference>
<dbReference type="CDD" id="cd12797">
    <property type="entry name" value="M23_peptidase"/>
    <property type="match status" value="1"/>
</dbReference>
<dbReference type="InterPro" id="IPR011055">
    <property type="entry name" value="Dup_hybrid_motif"/>
</dbReference>
<organism evidence="10">
    <name type="scientific">Castellaniella ginsengisoli</name>
    <dbReference type="NCBI Taxonomy" id="546114"/>
    <lineage>
        <taxon>Bacteria</taxon>
        <taxon>Pseudomonadati</taxon>
        <taxon>Pseudomonadota</taxon>
        <taxon>Betaproteobacteria</taxon>
        <taxon>Burkholderiales</taxon>
        <taxon>Alcaligenaceae</taxon>
        <taxon>Castellaniella</taxon>
    </lineage>
</organism>
<reference evidence="10" key="1">
    <citation type="submission" date="2024-05" db="EMBL/GenBank/DDBJ databases">
        <authorList>
            <person name="Luo Y.-C."/>
            <person name="Nicholds J."/>
            <person name="Mortimer T."/>
            <person name="Maboni G."/>
        </authorList>
    </citation>
    <scope>NUCLEOTIDE SEQUENCE</scope>
    <source>
        <strain evidence="10">153920</strain>
    </source>
</reference>
<dbReference type="PANTHER" id="PTHR21666:SF288">
    <property type="entry name" value="CELL DIVISION PROTEIN YTFB"/>
    <property type="match status" value="1"/>
</dbReference>
<accession>A0AB39CJI6</accession>
<dbReference type="Gene3D" id="2.70.70.10">
    <property type="entry name" value="Glucose Permease (Domain IIA)"/>
    <property type="match status" value="1"/>
</dbReference>
<evidence type="ECO:0000256" key="7">
    <source>
        <dbReference type="ARBA" id="ARBA00023049"/>
    </source>
</evidence>
<evidence type="ECO:0000313" key="10">
    <source>
        <dbReference type="EMBL" id="XDJ42114.1"/>
    </source>
</evidence>
<keyword evidence="7" id="KW-0482">Metalloprotease</keyword>
<keyword evidence="3" id="KW-0645">Protease</keyword>
<evidence type="ECO:0000256" key="3">
    <source>
        <dbReference type="ARBA" id="ARBA00022670"/>
    </source>
</evidence>
<gene>
    <name evidence="10" type="ORF">ABRY99_00635</name>
</gene>
<dbReference type="AlphaFoldDB" id="A0AB39CJI6"/>
<dbReference type="Gene3D" id="3.10.450.350">
    <property type="match status" value="2"/>
</dbReference>
<dbReference type="Pfam" id="PF01551">
    <property type="entry name" value="Peptidase_M23"/>
    <property type="match status" value="1"/>
</dbReference>
<dbReference type="EMBL" id="CP158252">
    <property type="protein sequence ID" value="XDJ42114.1"/>
    <property type="molecule type" value="Genomic_DNA"/>
</dbReference>
<protein>
    <submittedName>
        <fullName evidence="10">Peptidoglycan DD-metalloendopeptidase family protein</fullName>
    </submittedName>
</protein>
<dbReference type="Pfam" id="PF19425">
    <property type="entry name" value="Csd3_N2"/>
    <property type="match status" value="1"/>
</dbReference>
<evidence type="ECO:0000259" key="8">
    <source>
        <dbReference type="Pfam" id="PF01551"/>
    </source>
</evidence>
<evidence type="ECO:0000256" key="2">
    <source>
        <dbReference type="ARBA" id="ARBA00004196"/>
    </source>
</evidence>
<dbReference type="SUPFAM" id="SSF51261">
    <property type="entry name" value="Duplicated hybrid motif"/>
    <property type="match status" value="1"/>
</dbReference>
<dbReference type="GO" id="GO:0006508">
    <property type="term" value="P:proteolysis"/>
    <property type="evidence" value="ECO:0007669"/>
    <property type="project" value="UniProtKB-KW"/>
</dbReference>
<evidence type="ECO:0000259" key="9">
    <source>
        <dbReference type="Pfam" id="PF19425"/>
    </source>
</evidence>
<dbReference type="PANTHER" id="PTHR21666">
    <property type="entry name" value="PEPTIDASE-RELATED"/>
    <property type="match status" value="1"/>
</dbReference>
<proteinExistence type="predicted"/>
<keyword evidence="6" id="KW-0862">Zinc</keyword>
<dbReference type="GO" id="GO:0046872">
    <property type="term" value="F:metal ion binding"/>
    <property type="evidence" value="ECO:0007669"/>
    <property type="project" value="UniProtKB-KW"/>
</dbReference>
<keyword evidence="5" id="KW-0378">Hydrolase</keyword>
<evidence type="ECO:0000256" key="4">
    <source>
        <dbReference type="ARBA" id="ARBA00022723"/>
    </source>
</evidence>
<evidence type="ECO:0000256" key="5">
    <source>
        <dbReference type="ARBA" id="ARBA00022801"/>
    </source>
</evidence>
<feature type="domain" description="Csd3-like second N-terminal" evidence="9">
    <location>
        <begin position="170"/>
        <end position="289"/>
    </location>
</feature>
<comment type="cofactor">
    <cofactor evidence="1">
        <name>Zn(2+)</name>
        <dbReference type="ChEBI" id="CHEBI:29105"/>
    </cofactor>
</comment>
<dbReference type="InterPro" id="IPR050570">
    <property type="entry name" value="Cell_wall_metabolism_enzyme"/>
</dbReference>
<comment type="subcellular location">
    <subcellularLocation>
        <location evidence="2">Cell envelope</location>
    </subcellularLocation>
</comment>
<feature type="domain" description="M23ase beta-sheet core" evidence="8">
    <location>
        <begin position="303"/>
        <end position="398"/>
    </location>
</feature>
<evidence type="ECO:0000256" key="6">
    <source>
        <dbReference type="ARBA" id="ARBA00022833"/>
    </source>
</evidence>
<evidence type="ECO:0000256" key="1">
    <source>
        <dbReference type="ARBA" id="ARBA00001947"/>
    </source>
</evidence>
<dbReference type="RefSeq" id="WP_368643502.1">
    <property type="nucleotide sequence ID" value="NZ_CP158252.1"/>
</dbReference>
<dbReference type="InterPro" id="IPR016047">
    <property type="entry name" value="M23ase_b-sheet_dom"/>
</dbReference>
<keyword evidence="4" id="KW-0479">Metal-binding</keyword>